<name>H3RKQ5_PANSE</name>
<geneLocation type="plasmid" evidence="1 4">
    <name>pDSJ10</name>
</geneLocation>
<evidence type="ECO:0000313" key="4">
    <source>
        <dbReference type="Proteomes" id="UP000192380"/>
    </source>
</evidence>
<dbReference type="PATRIC" id="fig|660596.6.peg.4995"/>
<reference evidence="2 3" key="1">
    <citation type="journal article" date="2012" name="Mol. Microbiol.">
        <title>The genetic and structural basis of two distinct terminal side branch residues in stewartan and amylovoran exopolysaccharides and their potential role in host adaptation.</title>
        <authorList>
            <person name="Wang X."/>
            <person name="Yang F."/>
            <person name="von Bodman S.B."/>
        </authorList>
    </citation>
    <scope>NUCLEOTIDE SEQUENCE [LARGE SCALE GENOMIC DNA]</scope>
    <source>
        <strain evidence="2 3">DC283</strain>
    </source>
</reference>
<dbReference type="SUPFAM" id="SSF69635">
    <property type="entry name" value="Type III secretory system chaperone-like"/>
    <property type="match status" value="1"/>
</dbReference>
<gene>
    <name evidence="2" type="ORF">CKS_2963</name>
    <name evidence="1" type="ORF">DSJ_26315</name>
</gene>
<evidence type="ECO:0000313" key="1">
    <source>
        <dbReference type="EMBL" id="ARF52719.1"/>
    </source>
</evidence>
<dbReference type="Proteomes" id="UP000192380">
    <property type="component" value="Plasmid pDSJ10"/>
</dbReference>
<dbReference type="EMBL" id="AHIE01000038">
    <property type="protein sequence ID" value="EHT98296.1"/>
    <property type="molecule type" value="Genomic_DNA"/>
</dbReference>
<protein>
    <submittedName>
        <fullName evidence="1">Type III chaperone protein ShcF</fullName>
    </submittedName>
</protein>
<evidence type="ECO:0000313" key="2">
    <source>
        <dbReference type="EMBL" id="EHT98296.1"/>
    </source>
</evidence>
<dbReference type="Gene3D" id="3.30.1460.10">
    <property type="match status" value="1"/>
</dbReference>
<dbReference type="KEGG" id="pstw:DSJ_26315"/>
<accession>H3RKQ5</accession>
<organism evidence="2 3">
    <name type="scientific">Pantoea stewartii subsp. stewartii DC283</name>
    <dbReference type="NCBI Taxonomy" id="660596"/>
    <lineage>
        <taxon>Bacteria</taxon>
        <taxon>Pseudomonadati</taxon>
        <taxon>Pseudomonadota</taxon>
        <taxon>Gammaproteobacteria</taxon>
        <taxon>Enterobacterales</taxon>
        <taxon>Erwiniaceae</taxon>
        <taxon>Pantoea</taxon>
    </lineage>
</organism>
<dbReference type="OrthoDB" id="6429191at2"/>
<dbReference type="CDD" id="cd17025">
    <property type="entry name" value="T3SC_IA_ShcF-like"/>
    <property type="match status" value="1"/>
</dbReference>
<evidence type="ECO:0000313" key="3">
    <source>
        <dbReference type="Proteomes" id="UP000005050"/>
    </source>
</evidence>
<reference evidence="2" key="2">
    <citation type="submission" date="2012-01" db="EMBL/GenBank/DDBJ databases">
        <authorList>
            <person name="Biehl B.S."/>
            <person name="Ding Y."/>
            <person name="Dugan-Rocha S.P."/>
            <person name="Gibbs R.A."/>
            <person name="Glasner J.D."/>
            <person name="Kovar C."/>
            <person name="Muzny D.M."/>
            <person name="Neeno-Eckwall E.C."/>
            <person name="Perna N.T."/>
            <person name="Qin X."/>
            <person name="von Bodman S.B."/>
            <person name="Weinstock G.M."/>
        </authorList>
    </citation>
    <scope>NUCLEOTIDE SEQUENCE</scope>
    <source>
        <strain evidence="2">DC283</strain>
    </source>
</reference>
<reference evidence="1 4" key="3">
    <citation type="submission" date="2016-10" db="EMBL/GenBank/DDBJ databases">
        <title>Complete Genome Assembly of Pantoea stewartii subsp. stewartii DC283, a Corn Pathogen.</title>
        <authorList>
            <person name="Duong D.A."/>
            <person name="Stevens A.M."/>
            <person name="Jensen R.V."/>
        </authorList>
    </citation>
    <scope>NUCLEOTIDE SEQUENCE [LARGE SCALE GENOMIC DNA]</scope>
    <source>
        <strain evidence="1 4">DC283</strain>
        <plasmid evidence="1 4">pDSJ10</plasmid>
    </source>
</reference>
<proteinExistence type="predicted"/>
<sequence length="136" mass="15520">MRNKEFHTLSRCITKIFQPDASTESHQDDDVYLLVFDHDLSIHLIGTLPGYINIVATFVAPADWFTPAGMESLLMENRFSLTHPTVVFGMDSQRKKLIISTRQLLSELNEESVIKMFRNILHLSGGIFRGEITPKK</sequence>
<keyword evidence="1" id="KW-0614">Plasmid</keyword>
<dbReference type="EMBL" id="CP017591">
    <property type="protein sequence ID" value="ARF52719.1"/>
    <property type="molecule type" value="Genomic_DNA"/>
</dbReference>
<dbReference type="RefSeq" id="WP_006122104.1">
    <property type="nucleotide sequence ID" value="NZ_AHIE01000038.1"/>
</dbReference>
<dbReference type="AlphaFoldDB" id="H3RKQ5"/>
<keyword evidence="4" id="KW-1185">Reference proteome</keyword>
<dbReference type="Proteomes" id="UP000005050">
    <property type="component" value="Unassembled WGS sequence"/>
</dbReference>